<dbReference type="Pfam" id="PF03828">
    <property type="entry name" value="PAP_assoc"/>
    <property type="match status" value="1"/>
</dbReference>
<dbReference type="CDD" id="cd05402">
    <property type="entry name" value="NT_PAP_TUTase"/>
    <property type="match status" value="1"/>
</dbReference>
<evidence type="ECO:0000313" key="12">
    <source>
        <dbReference type="EMBL" id="JAP42756.1"/>
    </source>
</evidence>
<name>A0A0X3P6E0_SCHSO</name>
<reference evidence="12" key="1">
    <citation type="submission" date="2016-01" db="EMBL/GenBank/DDBJ databases">
        <title>Reference transcriptome for the parasite Schistocephalus solidus: insights into the molecular evolution of parasitism.</title>
        <authorList>
            <person name="Hebert F.O."/>
            <person name="Grambauer S."/>
            <person name="Barber I."/>
            <person name="Landry C.R."/>
            <person name="Aubin-Horth N."/>
        </authorList>
    </citation>
    <scope>NUCLEOTIDE SEQUENCE</scope>
</reference>
<feature type="compositionally biased region" description="Basic and acidic residues" evidence="9">
    <location>
        <begin position="40"/>
        <end position="49"/>
    </location>
</feature>
<dbReference type="Pfam" id="PF22600">
    <property type="entry name" value="MTPAP-like_central"/>
    <property type="match status" value="1"/>
</dbReference>
<evidence type="ECO:0000256" key="2">
    <source>
        <dbReference type="ARBA" id="ARBA00001946"/>
    </source>
</evidence>
<proteinExistence type="inferred from homology"/>
<feature type="compositionally biased region" description="Pro residues" evidence="9">
    <location>
        <begin position="258"/>
        <end position="267"/>
    </location>
</feature>
<dbReference type="Gene3D" id="1.10.1410.10">
    <property type="match status" value="1"/>
</dbReference>
<dbReference type="GO" id="GO:0046872">
    <property type="term" value="F:metal ion binding"/>
    <property type="evidence" value="ECO:0007669"/>
    <property type="project" value="UniProtKB-KW"/>
</dbReference>
<keyword evidence="6" id="KW-0479">Metal-binding</keyword>
<evidence type="ECO:0000259" key="10">
    <source>
        <dbReference type="Pfam" id="PF03828"/>
    </source>
</evidence>
<accession>A0A0X3P6E0</accession>
<dbReference type="PANTHER" id="PTHR12271:SF40">
    <property type="entry name" value="POLY(A) RNA POLYMERASE GLD2"/>
    <property type="match status" value="1"/>
</dbReference>
<keyword evidence="4" id="KW-0963">Cytoplasm</keyword>
<comment type="cofactor">
    <cofactor evidence="2">
        <name>Mg(2+)</name>
        <dbReference type="ChEBI" id="CHEBI:18420"/>
    </cofactor>
</comment>
<evidence type="ECO:0000259" key="11">
    <source>
        <dbReference type="Pfam" id="PF22600"/>
    </source>
</evidence>
<feature type="region of interest" description="Disordered" evidence="9">
    <location>
        <begin position="178"/>
        <end position="274"/>
    </location>
</feature>
<feature type="compositionally biased region" description="Polar residues" evidence="9">
    <location>
        <begin position="180"/>
        <end position="191"/>
    </location>
</feature>
<feature type="domain" description="Poly(A) RNA polymerase mitochondrial-like central palm" evidence="11">
    <location>
        <begin position="306"/>
        <end position="442"/>
    </location>
</feature>
<evidence type="ECO:0000256" key="8">
    <source>
        <dbReference type="ARBA" id="ARBA00038491"/>
    </source>
</evidence>
<feature type="non-terminal residue" evidence="12">
    <location>
        <position position="1"/>
    </location>
</feature>
<protein>
    <submittedName>
        <fullName evidence="12">Uncharacterized protein</fullName>
    </submittedName>
</protein>
<dbReference type="EMBL" id="GEEE01020469">
    <property type="protein sequence ID" value="JAP42756.1"/>
    <property type="molecule type" value="Transcribed_RNA"/>
</dbReference>
<evidence type="ECO:0000256" key="5">
    <source>
        <dbReference type="ARBA" id="ARBA00022679"/>
    </source>
</evidence>
<dbReference type="InterPro" id="IPR054708">
    <property type="entry name" value="MTPAP-like_central"/>
</dbReference>
<dbReference type="AlphaFoldDB" id="A0A0X3P6E0"/>
<feature type="region of interest" description="Disordered" evidence="9">
    <location>
        <begin position="71"/>
        <end position="99"/>
    </location>
</feature>
<gene>
    <name evidence="12" type="ORF">TR102425</name>
</gene>
<evidence type="ECO:0000256" key="1">
    <source>
        <dbReference type="ARBA" id="ARBA00001936"/>
    </source>
</evidence>
<dbReference type="GO" id="GO:0005737">
    <property type="term" value="C:cytoplasm"/>
    <property type="evidence" value="ECO:0007669"/>
    <property type="project" value="UniProtKB-SubCell"/>
</dbReference>
<keyword evidence="7" id="KW-0460">Magnesium</keyword>
<organism evidence="12">
    <name type="scientific">Schistocephalus solidus</name>
    <name type="common">Tapeworm</name>
    <dbReference type="NCBI Taxonomy" id="70667"/>
    <lineage>
        <taxon>Eukaryota</taxon>
        <taxon>Metazoa</taxon>
        <taxon>Spiralia</taxon>
        <taxon>Lophotrochozoa</taxon>
        <taxon>Platyhelminthes</taxon>
        <taxon>Cestoda</taxon>
        <taxon>Eucestoda</taxon>
        <taxon>Diphyllobothriidea</taxon>
        <taxon>Diphyllobothriidae</taxon>
        <taxon>Schistocephalus</taxon>
    </lineage>
</organism>
<comment type="cofactor">
    <cofactor evidence="1">
        <name>Mn(2+)</name>
        <dbReference type="ChEBI" id="CHEBI:29035"/>
    </cofactor>
</comment>
<evidence type="ECO:0000256" key="3">
    <source>
        <dbReference type="ARBA" id="ARBA00004496"/>
    </source>
</evidence>
<feature type="compositionally biased region" description="Polar residues" evidence="9">
    <location>
        <begin position="14"/>
        <end position="28"/>
    </location>
</feature>
<evidence type="ECO:0000256" key="9">
    <source>
        <dbReference type="SAM" id="MobiDB-lite"/>
    </source>
</evidence>
<dbReference type="GO" id="GO:1990817">
    <property type="term" value="F:poly(A) RNA polymerase activity"/>
    <property type="evidence" value="ECO:0007669"/>
    <property type="project" value="TreeGrafter"/>
</dbReference>
<feature type="region of interest" description="Disordered" evidence="9">
    <location>
        <begin position="1"/>
        <end position="59"/>
    </location>
</feature>
<feature type="compositionally biased region" description="Low complexity" evidence="9">
    <location>
        <begin position="88"/>
        <end position="98"/>
    </location>
</feature>
<comment type="subcellular location">
    <subcellularLocation>
        <location evidence="3">Cytoplasm</location>
    </subcellularLocation>
</comment>
<evidence type="ECO:0000256" key="6">
    <source>
        <dbReference type="ARBA" id="ARBA00022723"/>
    </source>
</evidence>
<dbReference type="InterPro" id="IPR002058">
    <property type="entry name" value="PAP_assoc"/>
</dbReference>
<dbReference type="SUPFAM" id="SSF81301">
    <property type="entry name" value="Nucleotidyltransferase"/>
    <property type="match status" value="1"/>
</dbReference>
<evidence type="ECO:0000256" key="7">
    <source>
        <dbReference type="ARBA" id="ARBA00022842"/>
    </source>
</evidence>
<dbReference type="GO" id="GO:0031123">
    <property type="term" value="P:RNA 3'-end processing"/>
    <property type="evidence" value="ECO:0007669"/>
    <property type="project" value="TreeGrafter"/>
</dbReference>
<keyword evidence="5" id="KW-0808">Transferase</keyword>
<dbReference type="PANTHER" id="PTHR12271">
    <property type="entry name" value="POLY A POLYMERASE CID PAP -RELATED"/>
    <property type="match status" value="1"/>
</dbReference>
<comment type="similarity">
    <text evidence="8">Belongs to the DNA polymerase type-B-like family. GLD2 subfamily.</text>
</comment>
<dbReference type="Gene3D" id="3.30.460.10">
    <property type="entry name" value="Beta Polymerase, domain 2"/>
    <property type="match status" value="1"/>
</dbReference>
<sequence>LSAMPGQFPPPFKNYSSRQVTFNGSNTASYRRSKKRRSKRAGDDRERSRSYKRPNNWSHMEPLQVLGDSSISQVQPPIGSGVGGGGAASHSSHPSEAGWKQERLSVFQATRSFVSAPMCMMPPHHIMMGFPSNLCNYNCSVPMIPNMHMQPPMPPEVARYLSSTGLNVLPTHPPQVMFPPQTTKPPLSSRQFAAKVSTDSPKPVDTAVLETSTTSTAMPRSSPPSASAGLVSNSSSSPSSCTQQAPPALSTSTQTPPVAMPPAPAPSHPYHHNHRHHQQSTVQQLMWNPLPPPPTHYPVLGYMDSLSIAIWQFFLDTRQTSAKYAKKVHLRNAMHMMVSAVFENSKLFIVGSSINGFGFDQSDMDLCLTITSEELQNKYETSVVLTQLMEPLRRCSFIRNCNLIRAKVPILKFHDTLTGVDCDLNVNNVIGIYNTHLLAMYTRVDWRVRPLGLFVKHWAQKMDIHDGSRGRLSTYPLLLMLLQYLQCGCSPPIIPNLQARFPKLFNYERPVNELDMRLELPWAELRSSNTATLSELFAGFIQYYNSFDFNQWAISIKHGAPMPINVAIRCLPPHEQAHTTTSFKIFVEEPFSQTNAARSLYDDNVLSLIQQAFHRTDRALRLQKPLESVWVNTRSEG</sequence>
<dbReference type="InterPro" id="IPR043519">
    <property type="entry name" value="NT_sf"/>
</dbReference>
<feature type="domain" description="PAP-associated" evidence="10">
    <location>
        <begin position="533"/>
        <end position="595"/>
    </location>
</feature>
<feature type="compositionally biased region" description="Low complexity" evidence="9">
    <location>
        <begin position="211"/>
        <end position="248"/>
    </location>
</feature>
<dbReference type="SUPFAM" id="SSF81631">
    <property type="entry name" value="PAP/OAS1 substrate-binding domain"/>
    <property type="match status" value="1"/>
</dbReference>
<evidence type="ECO:0000256" key="4">
    <source>
        <dbReference type="ARBA" id="ARBA00022490"/>
    </source>
</evidence>